<dbReference type="Proteomes" id="UP000189670">
    <property type="component" value="Unassembled WGS sequence"/>
</dbReference>
<dbReference type="AlphaFoldDB" id="A0A1V1P3A9"/>
<evidence type="ECO:0000313" key="1">
    <source>
        <dbReference type="EMBL" id="ETR69372.1"/>
    </source>
</evidence>
<comment type="caution">
    <text evidence="1">The sequence shown here is derived from an EMBL/GenBank/DDBJ whole genome shotgun (WGS) entry which is preliminary data.</text>
</comment>
<organism evidence="1 2">
    <name type="scientific">Candidatus Magnetoglobus multicellularis str. Araruama</name>
    <dbReference type="NCBI Taxonomy" id="890399"/>
    <lineage>
        <taxon>Bacteria</taxon>
        <taxon>Pseudomonadati</taxon>
        <taxon>Thermodesulfobacteriota</taxon>
        <taxon>Desulfobacteria</taxon>
        <taxon>Desulfobacterales</taxon>
        <taxon>Desulfobacteraceae</taxon>
        <taxon>Candidatus Magnetoglobus</taxon>
    </lineage>
</organism>
<protein>
    <recommendedName>
        <fullName evidence="3">DUF4258 domain-containing protein</fullName>
    </recommendedName>
</protein>
<dbReference type="InterPro" id="IPR025354">
    <property type="entry name" value="DUF4258"/>
</dbReference>
<proteinExistence type="predicted"/>
<dbReference type="EMBL" id="ATBP01000661">
    <property type="protein sequence ID" value="ETR69372.1"/>
    <property type="molecule type" value="Genomic_DNA"/>
</dbReference>
<dbReference type="Pfam" id="PF14076">
    <property type="entry name" value="DUF4258"/>
    <property type="match status" value="1"/>
</dbReference>
<evidence type="ECO:0008006" key="3">
    <source>
        <dbReference type="Google" id="ProtNLM"/>
    </source>
</evidence>
<sequence>MNILISIQTLALNKQYALRPHALTHMLSEGFDEKDIIESIGNGKIIEDYYEEDRCLISGKFQLTEKTYENLHVVIDYWSESGKVDWIDIVTAYIPRPPFWRTPYIRGKRK</sequence>
<accession>A0A1V1P3A9</accession>
<evidence type="ECO:0000313" key="2">
    <source>
        <dbReference type="Proteomes" id="UP000189670"/>
    </source>
</evidence>
<reference evidence="2" key="1">
    <citation type="submission" date="2012-11" db="EMBL/GenBank/DDBJ databases">
        <authorList>
            <person name="Lucero-Rivera Y.E."/>
            <person name="Tovar-Ramirez D."/>
        </authorList>
    </citation>
    <scope>NUCLEOTIDE SEQUENCE [LARGE SCALE GENOMIC DNA]</scope>
    <source>
        <strain evidence="2">Araruama</strain>
    </source>
</reference>
<gene>
    <name evidence="1" type="ORF">OMM_09655</name>
</gene>
<name>A0A1V1P3A9_9BACT</name>